<keyword evidence="2" id="KW-1185">Reference proteome</keyword>
<sequence length="203" mass="22580">MARELQFKLGDKVYSFPPDKVDRKKIYGWTDTVALDDEGNECKLVSVDESGTAIIPKGCIGLGILSQTNEWVDRSSLVAVDGDGNPATLLPSSFSGEIELTETVTIEEFLDYQITTVYELYGADENPDFIKEISDKIYTFTFNYRDGYEGSQAFILQNDGKAFVLVGAPCEFAFVGLEQAGYLEEAEEDEEFSDELGIDFSMM</sequence>
<evidence type="ECO:0000313" key="2">
    <source>
        <dbReference type="Proteomes" id="UP000036923"/>
    </source>
</evidence>
<name>A0A0L6JNT6_9FIRM</name>
<evidence type="ECO:0000313" key="1">
    <source>
        <dbReference type="EMBL" id="KNY27444.1"/>
    </source>
</evidence>
<dbReference type="OrthoDB" id="5522346at2"/>
<organism evidence="1 2">
    <name type="scientific">Pseudobacteroides cellulosolvens ATCC 35603 = DSM 2933</name>
    <dbReference type="NCBI Taxonomy" id="398512"/>
    <lineage>
        <taxon>Bacteria</taxon>
        <taxon>Bacillati</taxon>
        <taxon>Bacillota</taxon>
        <taxon>Clostridia</taxon>
        <taxon>Eubacteriales</taxon>
        <taxon>Oscillospiraceae</taxon>
        <taxon>Pseudobacteroides</taxon>
    </lineage>
</organism>
<dbReference type="RefSeq" id="WP_036944092.1">
    <property type="nucleotide sequence ID" value="NZ_JQKC01000025.1"/>
</dbReference>
<protein>
    <submittedName>
        <fullName evidence="1">Uncharacterized protein</fullName>
    </submittedName>
</protein>
<dbReference type="EMBL" id="LGTC01000001">
    <property type="protein sequence ID" value="KNY27444.1"/>
    <property type="molecule type" value="Genomic_DNA"/>
</dbReference>
<dbReference type="AlphaFoldDB" id="A0A0L6JNT6"/>
<dbReference type="Proteomes" id="UP000036923">
    <property type="component" value="Unassembled WGS sequence"/>
</dbReference>
<gene>
    <name evidence="1" type="ORF">Bccel_2715</name>
</gene>
<comment type="caution">
    <text evidence="1">The sequence shown here is derived from an EMBL/GenBank/DDBJ whole genome shotgun (WGS) entry which is preliminary data.</text>
</comment>
<reference evidence="2" key="1">
    <citation type="submission" date="2015-07" db="EMBL/GenBank/DDBJ databases">
        <title>Near-Complete Genome Sequence of the Cellulolytic Bacterium Bacteroides (Pseudobacteroides) cellulosolvens ATCC 35603.</title>
        <authorList>
            <person name="Dassa B."/>
            <person name="Utturkar S.M."/>
            <person name="Klingeman D.M."/>
            <person name="Hurt R.A."/>
            <person name="Keller M."/>
            <person name="Xu J."/>
            <person name="Reddy Y.H.K."/>
            <person name="Borovok I."/>
            <person name="Grinberg I.R."/>
            <person name="Lamed R."/>
            <person name="Zhivin O."/>
            <person name="Bayer E.A."/>
            <person name="Brown S.D."/>
        </authorList>
    </citation>
    <scope>NUCLEOTIDE SEQUENCE [LARGE SCALE GENOMIC DNA]</scope>
    <source>
        <strain evidence="2">DSM 2933</strain>
    </source>
</reference>
<dbReference type="eggNOG" id="ENOG5031QUW">
    <property type="taxonomic scope" value="Bacteria"/>
</dbReference>
<proteinExistence type="predicted"/>
<accession>A0A0L6JNT6</accession>
<dbReference type="STRING" id="398512.Bccel_2715"/>